<evidence type="ECO:0000256" key="1">
    <source>
        <dbReference type="ARBA" id="ARBA00001966"/>
    </source>
</evidence>
<dbReference type="CDD" id="cd01335">
    <property type="entry name" value="Radical_SAM"/>
    <property type="match status" value="1"/>
</dbReference>
<dbReference type="EMBL" id="CP070505">
    <property type="protein sequence ID" value="QSL95144.1"/>
    <property type="molecule type" value="Genomic_DNA"/>
</dbReference>
<dbReference type="RefSeq" id="WP_206419198.1">
    <property type="nucleotide sequence ID" value="NZ_CP070505.1"/>
</dbReference>
<dbReference type="InterPro" id="IPR058240">
    <property type="entry name" value="rSAM_sf"/>
</dbReference>
<dbReference type="Pfam" id="PF06463">
    <property type="entry name" value="Mob_synth_C"/>
    <property type="match status" value="1"/>
</dbReference>
<dbReference type="KEGG" id="pty:JWV26_10075"/>
<dbReference type="SMART" id="SM00729">
    <property type="entry name" value="Elp3"/>
    <property type="match status" value="1"/>
</dbReference>
<dbReference type="GO" id="GO:0006777">
    <property type="term" value="P:Mo-molybdopterin cofactor biosynthetic process"/>
    <property type="evidence" value="ECO:0007669"/>
    <property type="project" value="UniProtKB-KW"/>
</dbReference>
<dbReference type="InterPro" id="IPR050105">
    <property type="entry name" value="MoCo_biosynth_MoaA/MoaC"/>
</dbReference>
<keyword evidence="9" id="KW-0501">Molybdenum cofactor biosynthesis</keyword>
<dbReference type="GO" id="GO:0046872">
    <property type="term" value="F:metal ion binding"/>
    <property type="evidence" value="ECO:0007669"/>
    <property type="project" value="UniProtKB-KW"/>
</dbReference>
<keyword evidence="7" id="KW-0411">Iron-sulfur</keyword>
<dbReference type="InterPro" id="IPR006638">
    <property type="entry name" value="Elp3/MiaA/NifB-like_rSAM"/>
</dbReference>
<keyword evidence="3" id="KW-0949">S-adenosyl-L-methionine</keyword>
<dbReference type="GO" id="GO:0016829">
    <property type="term" value="F:lyase activity"/>
    <property type="evidence" value="ECO:0007669"/>
    <property type="project" value="UniProtKB-KW"/>
</dbReference>
<dbReference type="PANTHER" id="PTHR22960">
    <property type="entry name" value="MOLYBDOPTERIN COFACTOR SYNTHESIS PROTEIN A"/>
    <property type="match status" value="1"/>
</dbReference>
<dbReference type="InterPro" id="IPR040064">
    <property type="entry name" value="MoaA-like"/>
</dbReference>
<comment type="cofactor">
    <cofactor evidence="1">
        <name>[4Fe-4S] cluster</name>
        <dbReference type="ChEBI" id="CHEBI:49883"/>
    </cofactor>
</comment>
<feature type="domain" description="Radical SAM core" evidence="11">
    <location>
        <begin position="18"/>
        <end position="234"/>
    </location>
</feature>
<evidence type="ECO:0000256" key="8">
    <source>
        <dbReference type="ARBA" id="ARBA00023134"/>
    </source>
</evidence>
<evidence type="ECO:0000259" key="11">
    <source>
        <dbReference type="PROSITE" id="PS51918"/>
    </source>
</evidence>
<dbReference type="GO" id="GO:0005525">
    <property type="term" value="F:GTP binding"/>
    <property type="evidence" value="ECO:0007669"/>
    <property type="project" value="UniProtKB-KW"/>
</dbReference>
<dbReference type="SFLD" id="SFLDS00029">
    <property type="entry name" value="Radical_SAM"/>
    <property type="match status" value="1"/>
</dbReference>
<keyword evidence="4" id="KW-0479">Metal-binding</keyword>
<name>A0ABD7E3G5_9GAMM</name>
<evidence type="ECO:0000256" key="10">
    <source>
        <dbReference type="ARBA" id="ARBA00023239"/>
    </source>
</evidence>
<dbReference type="InterPro" id="IPR007197">
    <property type="entry name" value="rSAM"/>
</dbReference>
<proteinExistence type="predicted"/>
<dbReference type="SUPFAM" id="SSF102114">
    <property type="entry name" value="Radical SAM enzymes"/>
    <property type="match status" value="1"/>
</dbReference>
<gene>
    <name evidence="12" type="ORF">JWV26_10075</name>
</gene>
<keyword evidence="10" id="KW-0456">Lyase</keyword>
<dbReference type="Pfam" id="PF04055">
    <property type="entry name" value="Radical_SAM"/>
    <property type="match status" value="1"/>
</dbReference>
<keyword evidence="6" id="KW-0408">Iron</keyword>
<evidence type="ECO:0000256" key="7">
    <source>
        <dbReference type="ARBA" id="ARBA00023014"/>
    </source>
</evidence>
<dbReference type="SFLD" id="SFLDG01383">
    <property type="entry name" value="cyclic_pyranopterin_phosphate"/>
    <property type="match status" value="1"/>
</dbReference>
<dbReference type="InterPro" id="IPR013785">
    <property type="entry name" value="Aldolase_TIM"/>
</dbReference>
<dbReference type="SFLD" id="SFLDG01067">
    <property type="entry name" value="SPASM/twitch_domain_containing"/>
    <property type="match status" value="1"/>
</dbReference>
<organism evidence="12 13">
    <name type="scientific">Ectopseudomonas toyotomiensis</name>
    <dbReference type="NCBI Taxonomy" id="554344"/>
    <lineage>
        <taxon>Bacteria</taxon>
        <taxon>Pseudomonadati</taxon>
        <taxon>Pseudomonadota</taxon>
        <taxon>Gammaproteobacteria</taxon>
        <taxon>Pseudomonadales</taxon>
        <taxon>Pseudomonadaceae</taxon>
        <taxon>Ectopseudomonas</taxon>
    </lineage>
</organism>
<evidence type="ECO:0000256" key="5">
    <source>
        <dbReference type="ARBA" id="ARBA00022741"/>
    </source>
</evidence>
<sequence>MHFEAAKPSLQSSEIVDAQDRRLRNLRVSLTSACNYACIYCVPDGKRLHPEKSALPLTKLLLAVEYLKQVNDLRTLRITGGEPLISPLFDDFMAALERFDFEDVSLTSNGQLLSRKLPALLAARVRRINISLDSLDAQAFQRIARGGELVEVLKGIERALAVGLQVKINMVPMRGCNHEQILPMLDYCLARGMELRFIELMRMGHLALDRQAFDRQFIGMREILASIAEHYPFTPAANAADATAQRFTIPGRGSFGIIANESAPFCTNCTRARLSSTGWLHGCLSSSRSHYLGDVLELPREQALTRIRELSQRALADKQTERFTGDVMIMKMIGG</sequence>
<keyword evidence="2" id="KW-0004">4Fe-4S</keyword>
<evidence type="ECO:0000313" key="12">
    <source>
        <dbReference type="EMBL" id="QSL95144.1"/>
    </source>
</evidence>
<dbReference type="GO" id="GO:0051539">
    <property type="term" value="F:4 iron, 4 sulfur cluster binding"/>
    <property type="evidence" value="ECO:0007669"/>
    <property type="project" value="UniProtKB-KW"/>
</dbReference>
<protein>
    <submittedName>
        <fullName evidence="12">Radical SAM protein</fullName>
    </submittedName>
</protein>
<dbReference type="PANTHER" id="PTHR22960:SF0">
    <property type="entry name" value="MOLYBDENUM COFACTOR BIOSYNTHESIS PROTEIN 1"/>
    <property type="match status" value="1"/>
</dbReference>
<evidence type="ECO:0000313" key="13">
    <source>
        <dbReference type="Proteomes" id="UP000663658"/>
    </source>
</evidence>
<evidence type="ECO:0000256" key="4">
    <source>
        <dbReference type="ARBA" id="ARBA00022723"/>
    </source>
</evidence>
<evidence type="ECO:0000256" key="3">
    <source>
        <dbReference type="ARBA" id="ARBA00022691"/>
    </source>
</evidence>
<evidence type="ECO:0000256" key="2">
    <source>
        <dbReference type="ARBA" id="ARBA00022485"/>
    </source>
</evidence>
<dbReference type="Proteomes" id="UP000663658">
    <property type="component" value="Chromosome"/>
</dbReference>
<dbReference type="PROSITE" id="PS51918">
    <property type="entry name" value="RADICAL_SAM"/>
    <property type="match status" value="1"/>
</dbReference>
<keyword evidence="5" id="KW-0547">Nucleotide-binding</keyword>
<dbReference type="AlphaFoldDB" id="A0ABD7E3G5"/>
<accession>A0ABD7E3G5</accession>
<reference evidence="12 13" key="1">
    <citation type="submission" date="2021-02" db="EMBL/GenBank/DDBJ databases">
        <title>Whole genome sequencing of Pseudomonas alcaliphila strain SM2.</title>
        <authorList>
            <person name="Alshamsi M.S."/>
            <person name="Sudalaimuthuasari N."/>
            <person name="Kundu B."/>
            <person name="AlMaskari R.S."/>
            <person name="Elmahi Y."/>
            <person name="Mundra S."/>
            <person name="Chandran S."/>
            <person name="Malik S."/>
            <person name="Hazzouri K.M."/>
            <person name="Amiri K.M.A."/>
        </authorList>
    </citation>
    <scope>NUCLEOTIDE SEQUENCE [LARGE SCALE GENOMIC DNA]</scope>
    <source>
        <strain evidence="12 13">SM2</strain>
    </source>
</reference>
<dbReference type="SFLD" id="SFLDG01386">
    <property type="entry name" value="main_SPASM_domain-containing"/>
    <property type="match status" value="1"/>
</dbReference>
<evidence type="ECO:0000256" key="9">
    <source>
        <dbReference type="ARBA" id="ARBA00023150"/>
    </source>
</evidence>
<dbReference type="Gene3D" id="3.20.20.70">
    <property type="entry name" value="Aldolase class I"/>
    <property type="match status" value="1"/>
</dbReference>
<dbReference type="InterPro" id="IPR010505">
    <property type="entry name" value="MoaA_twitch"/>
</dbReference>
<keyword evidence="8" id="KW-0342">GTP-binding</keyword>
<evidence type="ECO:0000256" key="6">
    <source>
        <dbReference type="ARBA" id="ARBA00023004"/>
    </source>
</evidence>